<gene>
    <name evidence="1" type="ORF">GCM10010492_58180</name>
</gene>
<evidence type="ECO:0000313" key="1">
    <source>
        <dbReference type="EMBL" id="GAA0250385.1"/>
    </source>
</evidence>
<dbReference type="Pfam" id="PF04075">
    <property type="entry name" value="F420H2_quin_red"/>
    <property type="match status" value="1"/>
</dbReference>
<protein>
    <submittedName>
        <fullName evidence="1">Nitroreductase family deazaflavin-dependent oxidoreductase</fullName>
    </submittedName>
</protein>
<dbReference type="EMBL" id="BAAABU010000018">
    <property type="protein sequence ID" value="GAA0250385.1"/>
    <property type="molecule type" value="Genomic_DNA"/>
</dbReference>
<dbReference type="InterPro" id="IPR012349">
    <property type="entry name" value="Split_barrel_FMN-bd"/>
</dbReference>
<reference evidence="2" key="1">
    <citation type="journal article" date="2019" name="Int. J. Syst. Evol. Microbiol.">
        <title>The Global Catalogue of Microorganisms (GCM) 10K type strain sequencing project: providing services to taxonomists for standard genome sequencing and annotation.</title>
        <authorList>
            <consortium name="The Broad Institute Genomics Platform"/>
            <consortium name="The Broad Institute Genome Sequencing Center for Infectious Disease"/>
            <person name="Wu L."/>
            <person name="Ma J."/>
        </authorList>
    </citation>
    <scope>NUCLEOTIDE SEQUENCE [LARGE SCALE GENOMIC DNA]</scope>
    <source>
        <strain evidence="2">JCM 3380</strain>
    </source>
</reference>
<dbReference type="Proteomes" id="UP001500416">
    <property type="component" value="Unassembled WGS sequence"/>
</dbReference>
<dbReference type="NCBIfam" id="TIGR00026">
    <property type="entry name" value="hi_GC_TIGR00026"/>
    <property type="match status" value="1"/>
</dbReference>
<accession>A0ABP3E2E6</accession>
<dbReference type="Gene3D" id="2.30.110.10">
    <property type="entry name" value="Electron Transport, Fmn-binding Protein, Chain A"/>
    <property type="match status" value="1"/>
</dbReference>
<comment type="caution">
    <text evidence="1">The sequence shown here is derived from an EMBL/GenBank/DDBJ whole genome shotgun (WGS) entry which is preliminary data.</text>
</comment>
<sequence length="144" mass="16274">MTTKNQGPTTAGRRSARDRVRAFNRRFLNPLMLSLAGRRHWYAAAIRHVGRRTGREYATPVVAVRVDGRFVIPLPYGTGVDWLRNVQATGRATLDVKGEHYQVVAPRVVDAATALPLLAPARRRVWRLFKIEQYLMVAIEAQTP</sequence>
<evidence type="ECO:0000313" key="2">
    <source>
        <dbReference type="Proteomes" id="UP001500416"/>
    </source>
</evidence>
<organism evidence="1 2">
    <name type="scientific">Saccharothrix mutabilis subsp. mutabilis</name>
    <dbReference type="NCBI Taxonomy" id="66855"/>
    <lineage>
        <taxon>Bacteria</taxon>
        <taxon>Bacillati</taxon>
        <taxon>Actinomycetota</taxon>
        <taxon>Actinomycetes</taxon>
        <taxon>Pseudonocardiales</taxon>
        <taxon>Pseudonocardiaceae</taxon>
        <taxon>Saccharothrix</taxon>
    </lineage>
</organism>
<dbReference type="RefSeq" id="WP_343937128.1">
    <property type="nucleotide sequence ID" value="NZ_BAAABU010000018.1"/>
</dbReference>
<dbReference type="InterPro" id="IPR004378">
    <property type="entry name" value="F420H2_quin_Rdtase"/>
</dbReference>
<keyword evidence="2" id="KW-1185">Reference proteome</keyword>
<proteinExistence type="predicted"/>
<name>A0ABP3E2E6_9PSEU</name>